<dbReference type="AlphaFoldDB" id="V5BWM5"/>
<comment type="similarity">
    <text evidence="1">Belongs to the RelE toxin family.</text>
</comment>
<dbReference type="PANTHER" id="PTHR33755">
    <property type="entry name" value="TOXIN PARE1-RELATED"/>
    <property type="match status" value="1"/>
</dbReference>
<protein>
    <submittedName>
        <fullName evidence="3">Plasmid stabilization system protein</fullName>
    </submittedName>
</protein>
<gene>
    <name evidence="3" type="ORF">MGMO_121c00080</name>
</gene>
<dbReference type="EMBL" id="AYLO01000113">
    <property type="protein sequence ID" value="ESS70612.1"/>
    <property type="molecule type" value="Genomic_DNA"/>
</dbReference>
<dbReference type="InterPro" id="IPR007712">
    <property type="entry name" value="RelE/ParE_toxin"/>
</dbReference>
<evidence type="ECO:0000256" key="1">
    <source>
        <dbReference type="ARBA" id="ARBA00006226"/>
    </source>
</evidence>
<accession>V5BWM5</accession>
<dbReference type="PANTHER" id="PTHR33755:SF6">
    <property type="entry name" value="PLASMID STABILIZATION SYSTEM PROTEIN"/>
    <property type="match status" value="1"/>
</dbReference>
<dbReference type="STRING" id="1116472.MGMO_121c00080"/>
<name>V5BWM5_9GAMM</name>
<comment type="caution">
    <text evidence="3">The sequence shown here is derived from an EMBL/GenBank/DDBJ whole genome shotgun (WGS) entry which is preliminary data.</text>
</comment>
<evidence type="ECO:0000313" key="4">
    <source>
        <dbReference type="Proteomes" id="UP000017842"/>
    </source>
</evidence>
<dbReference type="OrthoDB" id="9798046at2"/>
<proteinExistence type="inferred from homology"/>
<dbReference type="RefSeq" id="WP_023495842.1">
    <property type="nucleotide sequence ID" value="NZ_AYLO01000113.1"/>
</dbReference>
<keyword evidence="4" id="KW-1185">Reference proteome</keyword>
<keyword evidence="2" id="KW-1277">Toxin-antitoxin system</keyword>
<dbReference type="InterPro" id="IPR051803">
    <property type="entry name" value="TA_system_RelE-like_toxin"/>
</dbReference>
<dbReference type="Gene3D" id="3.30.2310.20">
    <property type="entry name" value="RelE-like"/>
    <property type="match status" value="1"/>
</dbReference>
<dbReference type="eggNOG" id="COG3668">
    <property type="taxonomic scope" value="Bacteria"/>
</dbReference>
<evidence type="ECO:0000256" key="2">
    <source>
        <dbReference type="ARBA" id="ARBA00022649"/>
    </source>
</evidence>
<evidence type="ECO:0000313" key="3">
    <source>
        <dbReference type="EMBL" id="ESS70612.1"/>
    </source>
</evidence>
<dbReference type="InterPro" id="IPR035093">
    <property type="entry name" value="RelE/ParE_toxin_dom_sf"/>
</dbReference>
<dbReference type="Proteomes" id="UP000017842">
    <property type="component" value="Unassembled WGS sequence"/>
</dbReference>
<organism evidence="3 4">
    <name type="scientific">Methyloglobulus morosus KoM1</name>
    <dbReference type="NCBI Taxonomy" id="1116472"/>
    <lineage>
        <taxon>Bacteria</taxon>
        <taxon>Pseudomonadati</taxon>
        <taxon>Pseudomonadota</taxon>
        <taxon>Gammaproteobacteria</taxon>
        <taxon>Methylococcales</taxon>
        <taxon>Methylococcaceae</taxon>
        <taxon>Methyloglobulus</taxon>
    </lineage>
</organism>
<reference evidence="3 4" key="1">
    <citation type="journal article" date="2013" name="Genome Announc.">
        <title>Draft Genome Sequence of the Methanotrophic Gammaproteobacterium Methyloglobulus morosus DSM 22980 Strain KoM1.</title>
        <authorList>
            <person name="Poehlein A."/>
            <person name="Deutzmann J.S."/>
            <person name="Daniel R."/>
            <person name="Simeonova D.D."/>
        </authorList>
    </citation>
    <scope>NUCLEOTIDE SEQUENCE [LARGE SCALE GENOMIC DNA]</scope>
    <source>
        <strain evidence="3 4">KoM1</strain>
    </source>
</reference>
<dbReference type="Pfam" id="PF05016">
    <property type="entry name" value="ParE_toxin"/>
    <property type="match status" value="1"/>
</dbReference>
<sequence>MPLILKRPEAERDLEEIWWYIAQDSPNNADRFLDRIQASCLALANFPLLGTSRDELMADLRCQPVGKYLIFYFPLKDGIEIIRILMGRGILKIRHYEPIRNI</sequence>